<keyword evidence="2" id="KW-1133">Transmembrane helix</keyword>
<accession>A0ABP4DU03</accession>
<feature type="compositionally biased region" description="Low complexity" evidence="1">
    <location>
        <begin position="10"/>
        <end position="34"/>
    </location>
</feature>
<evidence type="ECO:0000256" key="1">
    <source>
        <dbReference type="SAM" id="MobiDB-lite"/>
    </source>
</evidence>
<keyword evidence="2" id="KW-0472">Membrane</keyword>
<feature type="transmembrane region" description="Helical" evidence="2">
    <location>
        <begin position="76"/>
        <end position="95"/>
    </location>
</feature>
<protein>
    <recommendedName>
        <fullName evidence="5">Adenosylcobinamide-GDP ribazoletransferase</fullName>
    </recommendedName>
</protein>
<evidence type="ECO:0008006" key="5">
    <source>
        <dbReference type="Google" id="ProtNLM"/>
    </source>
</evidence>
<sequence>MSETSPAVDPAAATTAAPAAGARAAGSAAASGEETPADGRREPARVVGMPLVARWAVGPVVGVMSTLYAADATRPGWWGGLVVPLGGALMALLAFSRTSPGRSARTATAWC</sequence>
<keyword evidence="2" id="KW-0812">Transmembrane</keyword>
<gene>
    <name evidence="3" type="ORF">GCM10009663_08080</name>
</gene>
<evidence type="ECO:0000313" key="4">
    <source>
        <dbReference type="Proteomes" id="UP001499987"/>
    </source>
</evidence>
<evidence type="ECO:0000256" key="2">
    <source>
        <dbReference type="SAM" id="Phobius"/>
    </source>
</evidence>
<keyword evidence="4" id="KW-1185">Reference proteome</keyword>
<comment type="caution">
    <text evidence="3">The sequence shown here is derived from an EMBL/GenBank/DDBJ whole genome shotgun (WGS) entry which is preliminary data.</text>
</comment>
<reference evidence="4" key="1">
    <citation type="journal article" date="2019" name="Int. J. Syst. Evol. Microbiol.">
        <title>The Global Catalogue of Microorganisms (GCM) 10K type strain sequencing project: providing services to taxonomists for standard genome sequencing and annotation.</title>
        <authorList>
            <consortium name="The Broad Institute Genomics Platform"/>
            <consortium name="The Broad Institute Genome Sequencing Center for Infectious Disease"/>
            <person name="Wu L."/>
            <person name="Ma J."/>
        </authorList>
    </citation>
    <scope>NUCLEOTIDE SEQUENCE [LARGE SCALE GENOMIC DNA]</scope>
    <source>
        <strain evidence="4">JCM 13002</strain>
    </source>
</reference>
<dbReference type="RefSeq" id="WP_344622070.1">
    <property type="nucleotide sequence ID" value="NZ_BAAALD010000005.1"/>
</dbReference>
<dbReference type="EMBL" id="BAAALD010000005">
    <property type="protein sequence ID" value="GAA1071315.1"/>
    <property type="molecule type" value="Genomic_DNA"/>
</dbReference>
<name>A0ABP4DU03_9ACTN</name>
<evidence type="ECO:0000313" key="3">
    <source>
        <dbReference type="EMBL" id="GAA1071315.1"/>
    </source>
</evidence>
<proteinExistence type="predicted"/>
<dbReference type="Proteomes" id="UP001499987">
    <property type="component" value="Unassembled WGS sequence"/>
</dbReference>
<organism evidence="3 4">
    <name type="scientific">Kitasatospora arboriphila</name>
    <dbReference type="NCBI Taxonomy" id="258052"/>
    <lineage>
        <taxon>Bacteria</taxon>
        <taxon>Bacillati</taxon>
        <taxon>Actinomycetota</taxon>
        <taxon>Actinomycetes</taxon>
        <taxon>Kitasatosporales</taxon>
        <taxon>Streptomycetaceae</taxon>
        <taxon>Kitasatospora</taxon>
    </lineage>
</organism>
<feature type="region of interest" description="Disordered" evidence="1">
    <location>
        <begin position="1"/>
        <end position="43"/>
    </location>
</feature>